<dbReference type="AlphaFoldDB" id="W1PYF0"/>
<dbReference type="HOGENOM" id="CLU_1236517_0_0_1"/>
<protein>
    <submittedName>
        <fullName evidence="2">Uncharacterized protein</fullName>
    </submittedName>
</protein>
<dbReference type="Gramene" id="ERN12981">
    <property type="protein sequence ID" value="ERN12981"/>
    <property type="gene ID" value="AMTR_s00040p00052140"/>
</dbReference>
<feature type="region of interest" description="Disordered" evidence="1">
    <location>
        <begin position="205"/>
        <end position="224"/>
    </location>
</feature>
<keyword evidence="3" id="KW-1185">Reference proteome</keyword>
<evidence type="ECO:0000313" key="3">
    <source>
        <dbReference type="Proteomes" id="UP000017836"/>
    </source>
</evidence>
<feature type="compositionally biased region" description="Polar residues" evidence="1">
    <location>
        <begin position="206"/>
        <end position="224"/>
    </location>
</feature>
<dbReference type="Proteomes" id="UP000017836">
    <property type="component" value="Unassembled WGS sequence"/>
</dbReference>
<organism evidence="2 3">
    <name type="scientific">Amborella trichopoda</name>
    <dbReference type="NCBI Taxonomy" id="13333"/>
    <lineage>
        <taxon>Eukaryota</taxon>
        <taxon>Viridiplantae</taxon>
        <taxon>Streptophyta</taxon>
        <taxon>Embryophyta</taxon>
        <taxon>Tracheophyta</taxon>
        <taxon>Spermatophyta</taxon>
        <taxon>Magnoliopsida</taxon>
        <taxon>Amborellales</taxon>
        <taxon>Amborellaceae</taxon>
        <taxon>Amborella</taxon>
    </lineage>
</organism>
<dbReference type="EMBL" id="KI392591">
    <property type="protein sequence ID" value="ERN12981.1"/>
    <property type="molecule type" value="Genomic_DNA"/>
</dbReference>
<name>W1PYF0_AMBTC</name>
<evidence type="ECO:0000256" key="1">
    <source>
        <dbReference type="SAM" id="MobiDB-lite"/>
    </source>
</evidence>
<accession>W1PYF0</accession>
<reference evidence="3" key="1">
    <citation type="journal article" date="2013" name="Science">
        <title>The Amborella genome and the evolution of flowering plants.</title>
        <authorList>
            <consortium name="Amborella Genome Project"/>
        </authorList>
    </citation>
    <scope>NUCLEOTIDE SEQUENCE [LARGE SCALE GENOMIC DNA]</scope>
</reference>
<proteinExistence type="predicted"/>
<sequence length="224" mass="24912">MFSFSDIISYASKASAFIHSTILDEMEVPRIITPLPIGSLFADYTGWSGIGDWLGSLSTARMAVLPMDFFDPADPSAYKIFSFSSLGLELNSQRRYWLYEEGGRLFLFDSTIEFIFIPLKKEHAQGLQLKAARPLLLNKRALHQKPCVGKKKEKSQEKGGGYSQVERLQAAREGRAPSLLPSHYDILKMDLAGLAQPDKRRLDSLSAIQGSNHGWPCVSNSPGE</sequence>
<evidence type="ECO:0000313" key="2">
    <source>
        <dbReference type="EMBL" id="ERN12981.1"/>
    </source>
</evidence>
<gene>
    <name evidence="2" type="ORF">AMTR_s00040p00052140</name>
</gene>